<dbReference type="AlphaFoldDB" id="A0A0L6UDM3"/>
<organism evidence="2 3">
    <name type="scientific">Puccinia sorghi</name>
    <dbReference type="NCBI Taxonomy" id="27349"/>
    <lineage>
        <taxon>Eukaryota</taxon>
        <taxon>Fungi</taxon>
        <taxon>Dikarya</taxon>
        <taxon>Basidiomycota</taxon>
        <taxon>Pucciniomycotina</taxon>
        <taxon>Pucciniomycetes</taxon>
        <taxon>Pucciniales</taxon>
        <taxon>Pucciniaceae</taxon>
        <taxon>Puccinia</taxon>
    </lineage>
</organism>
<sequence>MLRFPTTIPLRAAELNEFKEAILSQQKNPRETAAPAPTDSSDPLTKEPVDPNVERERREIRERANKSKAHRIGL</sequence>
<feature type="region of interest" description="Disordered" evidence="1">
    <location>
        <begin position="22"/>
        <end position="74"/>
    </location>
</feature>
<gene>
    <name evidence="2" type="ORF">VP01_771g6</name>
</gene>
<dbReference type="Proteomes" id="UP000037035">
    <property type="component" value="Unassembled WGS sequence"/>
</dbReference>
<dbReference type="VEuPathDB" id="FungiDB:VP01_771g6"/>
<reference evidence="2 3" key="1">
    <citation type="submission" date="2015-08" db="EMBL/GenBank/DDBJ databases">
        <title>Next Generation Sequencing and Analysis of the Genome of Puccinia sorghi L Schw, the Causal Agent of Maize Common Rust.</title>
        <authorList>
            <person name="Rochi L."/>
            <person name="Burguener G."/>
            <person name="Darino M."/>
            <person name="Turjanski A."/>
            <person name="Kreff E."/>
            <person name="Dieguez M.J."/>
            <person name="Sacco F."/>
        </authorList>
    </citation>
    <scope>NUCLEOTIDE SEQUENCE [LARGE SCALE GENOMIC DNA]</scope>
    <source>
        <strain evidence="2 3">RO10H11247</strain>
    </source>
</reference>
<evidence type="ECO:0000256" key="1">
    <source>
        <dbReference type="SAM" id="MobiDB-lite"/>
    </source>
</evidence>
<feature type="compositionally biased region" description="Basic and acidic residues" evidence="1">
    <location>
        <begin position="44"/>
        <end position="65"/>
    </location>
</feature>
<comment type="caution">
    <text evidence="2">The sequence shown here is derived from an EMBL/GenBank/DDBJ whole genome shotgun (WGS) entry which is preliminary data.</text>
</comment>
<keyword evidence="3" id="KW-1185">Reference proteome</keyword>
<evidence type="ECO:0000313" key="2">
    <source>
        <dbReference type="EMBL" id="KNZ45890.1"/>
    </source>
</evidence>
<protein>
    <submittedName>
        <fullName evidence="2">Uncharacterized protein</fullName>
    </submittedName>
</protein>
<dbReference type="EMBL" id="LAVV01013183">
    <property type="protein sequence ID" value="KNZ45890.1"/>
    <property type="molecule type" value="Genomic_DNA"/>
</dbReference>
<accession>A0A0L6UDM3</accession>
<dbReference type="OrthoDB" id="2505136at2759"/>
<evidence type="ECO:0000313" key="3">
    <source>
        <dbReference type="Proteomes" id="UP000037035"/>
    </source>
</evidence>
<name>A0A0L6UDM3_9BASI</name>
<proteinExistence type="predicted"/>